<dbReference type="SUPFAM" id="SSF55729">
    <property type="entry name" value="Acyl-CoA N-acyltransferases (Nat)"/>
    <property type="match status" value="2"/>
</dbReference>
<dbReference type="Proteomes" id="UP001165079">
    <property type="component" value="Unassembled WGS sequence"/>
</dbReference>
<name>A0A9W6SF38_9ACTN</name>
<organism evidence="3 4">
    <name type="scientific">Actinorhabdospora filicis</name>
    <dbReference type="NCBI Taxonomy" id="1785913"/>
    <lineage>
        <taxon>Bacteria</taxon>
        <taxon>Bacillati</taxon>
        <taxon>Actinomycetota</taxon>
        <taxon>Actinomycetes</taxon>
        <taxon>Micromonosporales</taxon>
        <taxon>Micromonosporaceae</taxon>
        <taxon>Actinorhabdospora</taxon>
    </lineage>
</organism>
<feature type="domain" description="N-acetyltransferase" evidence="2">
    <location>
        <begin position="181"/>
        <end position="334"/>
    </location>
</feature>
<evidence type="ECO:0000313" key="4">
    <source>
        <dbReference type="Proteomes" id="UP001165079"/>
    </source>
</evidence>
<reference evidence="3" key="1">
    <citation type="submission" date="2023-03" db="EMBL/GenBank/DDBJ databases">
        <title>Actinorhabdospora filicis NBRC 111898.</title>
        <authorList>
            <person name="Ichikawa N."/>
            <person name="Sato H."/>
            <person name="Tonouchi N."/>
        </authorList>
    </citation>
    <scope>NUCLEOTIDE SEQUENCE</scope>
    <source>
        <strain evidence="3">NBRC 111898</strain>
    </source>
</reference>
<evidence type="ECO:0000256" key="1">
    <source>
        <dbReference type="SAM" id="MobiDB-lite"/>
    </source>
</evidence>
<proteinExistence type="predicted"/>
<gene>
    <name evidence="3" type="ORF">Afil01_08220</name>
</gene>
<dbReference type="CDD" id="cd04301">
    <property type="entry name" value="NAT_SF"/>
    <property type="match status" value="1"/>
</dbReference>
<accession>A0A9W6SF38</accession>
<protein>
    <recommendedName>
        <fullName evidence="2">N-acetyltransferase domain-containing protein</fullName>
    </recommendedName>
</protein>
<dbReference type="EMBL" id="BSTX01000001">
    <property type="protein sequence ID" value="GLZ76015.1"/>
    <property type="molecule type" value="Genomic_DNA"/>
</dbReference>
<comment type="caution">
    <text evidence="3">The sequence shown here is derived from an EMBL/GenBank/DDBJ whole genome shotgun (WGS) entry which is preliminary data.</text>
</comment>
<evidence type="ECO:0000259" key="2">
    <source>
        <dbReference type="PROSITE" id="PS51186"/>
    </source>
</evidence>
<dbReference type="GO" id="GO:0016747">
    <property type="term" value="F:acyltransferase activity, transferring groups other than amino-acyl groups"/>
    <property type="evidence" value="ECO:0007669"/>
    <property type="project" value="InterPro"/>
</dbReference>
<evidence type="ECO:0000313" key="3">
    <source>
        <dbReference type="EMBL" id="GLZ76015.1"/>
    </source>
</evidence>
<dbReference type="PROSITE" id="PS51186">
    <property type="entry name" value="GNAT"/>
    <property type="match status" value="1"/>
</dbReference>
<dbReference type="InterPro" id="IPR000182">
    <property type="entry name" value="GNAT_dom"/>
</dbReference>
<feature type="region of interest" description="Disordered" evidence="1">
    <location>
        <begin position="1"/>
        <end position="23"/>
    </location>
</feature>
<dbReference type="Gene3D" id="3.40.630.30">
    <property type="match status" value="1"/>
</dbReference>
<sequence length="334" mass="35871">MDKAPPADENDLMPPAQTPLPAGYSFRRPTVADAEAVLAVAEAHETAAIGEPDITIDDVLDVMERHDPATDEWVVEHDGDIVAWGYVDDTFGGERARILVTVRPGHDATAGPLLDALVARAAELATASGAGGVDVRASAVHGDTALRDAFQAAGFAVERFYGRMHLDLSGDETAPEPPAGIEVKVFTELPDREEAARVHHRIMDRGLGGQRQYAAADFETWWANITAASSVPLDEWRVAYVDGEPAAVLQTSNVGIAENGGWIRNLVVHPSYRGRGLAQLLLGTAFALFASKGRTWVGLAVDTGDPARAYDIYEKVGMRPKYMIDVMKAHVPSV</sequence>
<dbReference type="AlphaFoldDB" id="A0A9W6SF38"/>
<dbReference type="Pfam" id="PF00583">
    <property type="entry name" value="Acetyltransf_1"/>
    <property type="match status" value="1"/>
</dbReference>
<keyword evidence="4" id="KW-1185">Reference proteome</keyword>
<dbReference type="InterPro" id="IPR016181">
    <property type="entry name" value="Acyl_CoA_acyltransferase"/>
</dbReference>